<dbReference type="SMART" id="SM00388">
    <property type="entry name" value="HisKA"/>
    <property type="match status" value="1"/>
</dbReference>
<evidence type="ECO:0000256" key="7">
    <source>
        <dbReference type="ARBA" id="ARBA00022692"/>
    </source>
</evidence>
<dbReference type="Pfam" id="PF00512">
    <property type="entry name" value="HisKA"/>
    <property type="match status" value="1"/>
</dbReference>
<feature type="region of interest" description="Disordered" evidence="12">
    <location>
        <begin position="540"/>
        <end position="565"/>
    </location>
</feature>
<keyword evidence="11 13" id="KW-0472">Membrane</keyword>
<dbReference type="Gene3D" id="6.10.340.10">
    <property type="match status" value="1"/>
</dbReference>
<evidence type="ECO:0000256" key="5">
    <source>
        <dbReference type="ARBA" id="ARBA00022553"/>
    </source>
</evidence>
<evidence type="ECO:0000259" key="14">
    <source>
        <dbReference type="PROSITE" id="PS50109"/>
    </source>
</evidence>
<evidence type="ECO:0000256" key="13">
    <source>
        <dbReference type="SAM" id="Phobius"/>
    </source>
</evidence>
<evidence type="ECO:0000313" key="17">
    <source>
        <dbReference type="Proteomes" id="UP000273119"/>
    </source>
</evidence>
<name>A0A496PH91_9MICC</name>
<evidence type="ECO:0000256" key="8">
    <source>
        <dbReference type="ARBA" id="ARBA00022777"/>
    </source>
</evidence>
<comment type="cofactor">
    <cofactor evidence="2">
        <name>a divalent metal cation</name>
        <dbReference type="ChEBI" id="CHEBI:60240"/>
    </cofactor>
</comment>
<comment type="catalytic activity">
    <reaction evidence="1">
        <text>ATP + protein L-histidine = ADP + protein N-phospho-L-histidine.</text>
        <dbReference type="EC" id="2.7.13.3"/>
    </reaction>
</comment>
<dbReference type="SUPFAM" id="SSF55874">
    <property type="entry name" value="ATPase domain of HSP90 chaperone/DNA topoisomerase II/histidine kinase"/>
    <property type="match status" value="1"/>
</dbReference>
<gene>
    <name evidence="16" type="ORF">DWQ67_10255</name>
</gene>
<dbReference type="GO" id="GO:0005509">
    <property type="term" value="F:calcium ion binding"/>
    <property type="evidence" value="ECO:0007669"/>
    <property type="project" value="UniProtKB-ARBA"/>
</dbReference>
<dbReference type="EC" id="2.7.13.3" evidence="4"/>
<dbReference type="InterPro" id="IPR005467">
    <property type="entry name" value="His_kinase_dom"/>
</dbReference>
<reference evidence="16 17" key="1">
    <citation type="submission" date="2018-07" db="EMBL/GenBank/DDBJ databases">
        <title>Arthrobacter sp. nov., isolated from raw cow's milk with high bacterial count.</title>
        <authorList>
            <person name="Hahne J."/>
            <person name="Isele D."/>
            <person name="Lipski A."/>
        </authorList>
    </citation>
    <scope>NUCLEOTIDE SEQUENCE [LARGE SCALE GENOMIC DNA]</scope>
    <source>
        <strain evidence="16 17">JZ R-183</strain>
    </source>
</reference>
<keyword evidence="9 13" id="KW-1133">Transmembrane helix</keyword>
<dbReference type="PROSITE" id="PS50885">
    <property type="entry name" value="HAMP"/>
    <property type="match status" value="1"/>
</dbReference>
<dbReference type="EMBL" id="QQXL01000006">
    <property type="protein sequence ID" value="RKW69853.1"/>
    <property type="molecule type" value="Genomic_DNA"/>
</dbReference>
<proteinExistence type="predicted"/>
<organism evidence="16 17">
    <name type="scientific">Galactobacter caseinivorans</name>
    <dbReference type="NCBI Taxonomy" id="2676123"/>
    <lineage>
        <taxon>Bacteria</taxon>
        <taxon>Bacillati</taxon>
        <taxon>Actinomycetota</taxon>
        <taxon>Actinomycetes</taxon>
        <taxon>Micrococcales</taxon>
        <taxon>Micrococcaceae</taxon>
        <taxon>Galactobacter</taxon>
    </lineage>
</organism>
<dbReference type="InterPro" id="IPR003661">
    <property type="entry name" value="HisK_dim/P_dom"/>
</dbReference>
<keyword evidence="10" id="KW-0902">Two-component regulatory system</keyword>
<accession>A0A496PH91</accession>
<dbReference type="Gene3D" id="1.10.287.130">
    <property type="match status" value="1"/>
</dbReference>
<dbReference type="AlphaFoldDB" id="A0A496PH91"/>
<feature type="transmembrane region" description="Helical" evidence="13">
    <location>
        <begin position="51"/>
        <end position="74"/>
    </location>
</feature>
<dbReference type="InterPro" id="IPR004358">
    <property type="entry name" value="Sig_transdc_His_kin-like_C"/>
</dbReference>
<keyword evidence="8 16" id="KW-0418">Kinase</keyword>
<evidence type="ECO:0000259" key="15">
    <source>
        <dbReference type="PROSITE" id="PS50885"/>
    </source>
</evidence>
<dbReference type="SMART" id="SM00304">
    <property type="entry name" value="HAMP"/>
    <property type="match status" value="1"/>
</dbReference>
<evidence type="ECO:0000256" key="9">
    <source>
        <dbReference type="ARBA" id="ARBA00022989"/>
    </source>
</evidence>
<dbReference type="SMART" id="SM00387">
    <property type="entry name" value="HATPase_c"/>
    <property type="match status" value="1"/>
</dbReference>
<feature type="domain" description="HAMP" evidence="15">
    <location>
        <begin position="238"/>
        <end position="300"/>
    </location>
</feature>
<evidence type="ECO:0000256" key="10">
    <source>
        <dbReference type="ARBA" id="ARBA00023012"/>
    </source>
</evidence>
<keyword evidence="7 13" id="KW-0812">Transmembrane</keyword>
<evidence type="ECO:0000256" key="4">
    <source>
        <dbReference type="ARBA" id="ARBA00012438"/>
    </source>
</evidence>
<dbReference type="InterPro" id="IPR003594">
    <property type="entry name" value="HATPase_dom"/>
</dbReference>
<evidence type="ECO:0000256" key="6">
    <source>
        <dbReference type="ARBA" id="ARBA00022679"/>
    </source>
</evidence>
<dbReference type="Gene3D" id="3.30.565.10">
    <property type="entry name" value="Histidine kinase-like ATPase, C-terminal domain"/>
    <property type="match status" value="1"/>
</dbReference>
<dbReference type="CDD" id="cd00082">
    <property type="entry name" value="HisKA"/>
    <property type="match status" value="1"/>
</dbReference>
<dbReference type="FunFam" id="3.30.565.10:FF:000006">
    <property type="entry name" value="Sensor histidine kinase WalK"/>
    <property type="match status" value="1"/>
</dbReference>
<dbReference type="RefSeq" id="WP_121485524.1">
    <property type="nucleotide sequence ID" value="NZ_QQXL01000006.1"/>
</dbReference>
<dbReference type="Proteomes" id="UP000273119">
    <property type="component" value="Unassembled WGS sequence"/>
</dbReference>
<dbReference type="InterPro" id="IPR050428">
    <property type="entry name" value="TCS_sensor_his_kinase"/>
</dbReference>
<dbReference type="InterPro" id="IPR036890">
    <property type="entry name" value="HATPase_C_sf"/>
</dbReference>
<dbReference type="GO" id="GO:0005886">
    <property type="term" value="C:plasma membrane"/>
    <property type="evidence" value="ECO:0007669"/>
    <property type="project" value="UniProtKB-SubCell"/>
</dbReference>
<sequence length="565" mass="59885">MSQERPPAPNNEAPLRVPLISRSEAGRKLVGKRLVGQTLRRHWPLSLRTRLVGVLLILLALGSLAIGGVTHASLSARLDAQLKDDLNNASQRFFAQLSSRGPDQASANGMPNGSLTGVLVDGSFAVEPTYQNQSAQAVDPVPIPTADATRLRKLADTTDASEQGLVLETDLSLGRYRVQFRTVAVTYKATGQTVDATVVVGIPTTEANRTLATLDISMVLVSLGGVLLIGTLGSVLISRALRPLARVSAVASSVAEQPLERGEVDVDLRVAPEDSVPGTEVGNVGLALNNLLDNVDAALDVRAHSEARMRRFAADASHELRTPLAAIQGYSELLGATEALSDDGERSLDRVREQTRRMTELVENLLLLARLDESKPAVSTCVDLSRLAAELTRDFSVAAPDHVWRFEPVGKQPITVLGDEAQLNRVVQNLMSNARKHTSSGTEVTVQVGTTPDGSQALLIVKDTGEGISPEFQDKVFDRFARADAARSGSAPTTGLGLSIVKAIVEAHGGTISVTSTPGDTQFAVRIPAVPAAEAVLQPVQPIQPVQPTRPEPGDGTAQDQGPRA</sequence>
<dbReference type="PROSITE" id="PS50109">
    <property type="entry name" value="HIS_KIN"/>
    <property type="match status" value="1"/>
</dbReference>
<dbReference type="CDD" id="cd00075">
    <property type="entry name" value="HATPase"/>
    <property type="match status" value="1"/>
</dbReference>
<dbReference type="PANTHER" id="PTHR45436">
    <property type="entry name" value="SENSOR HISTIDINE KINASE YKOH"/>
    <property type="match status" value="1"/>
</dbReference>
<dbReference type="InterPro" id="IPR036097">
    <property type="entry name" value="HisK_dim/P_sf"/>
</dbReference>
<feature type="domain" description="Histidine kinase" evidence="14">
    <location>
        <begin position="315"/>
        <end position="531"/>
    </location>
</feature>
<dbReference type="FunFam" id="1.10.287.130:FF:000001">
    <property type="entry name" value="Two-component sensor histidine kinase"/>
    <property type="match status" value="1"/>
</dbReference>
<evidence type="ECO:0000256" key="11">
    <source>
        <dbReference type="ARBA" id="ARBA00023136"/>
    </source>
</evidence>
<evidence type="ECO:0000256" key="2">
    <source>
        <dbReference type="ARBA" id="ARBA00001968"/>
    </source>
</evidence>
<keyword evidence="5" id="KW-0597">Phosphoprotein</keyword>
<keyword evidence="17" id="KW-1185">Reference proteome</keyword>
<comment type="subcellular location">
    <subcellularLocation>
        <location evidence="3">Cell membrane</location>
    </subcellularLocation>
</comment>
<evidence type="ECO:0000313" key="16">
    <source>
        <dbReference type="EMBL" id="RKW69853.1"/>
    </source>
</evidence>
<dbReference type="GO" id="GO:0000155">
    <property type="term" value="F:phosphorelay sensor kinase activity"/>
    <property type="evidence" value="ECO:0007669"/>
    <property type="project" value="InterPro"/>
</dbReference>
<dbReference type="PRINTS" id="PR00344">
    <property type="entry name" value="BCTRLSENSOR"/>
</dbReference>
<evidence type="ECO:0000256" key="1">
    <source>
        <dbReference type="ARBA" id="ARBA00000085"/>
    </source>
</evidence>
<feature type="transmembrane region" description="Helical" evidence="13">
    <location>
        <begin position="216"/>
        <end position="237"/>
    </location>
</feature>
<keyword evidence="6" id="KW-0808">Transferase</keyword>
<evidence type="ECO:0000256" key="3">
    <source>
        <dbReference type="ARBA" id="ARBA00004236"/>
    </source>
</evidence>
<dbReference type="Pfam" id="PF02518">
    <property type="entry name" value="HATPase_c"/>
    <property type="match status" value="1"/>
</dbReference>
<dbReference type="InterPro" id="IPR003660">
    <property type="entry name" value="HAMP_dom"/>
</dbReference>
<dbReference type="SUPFAM" id="SSF47384">
    <property type="entry name" value="Homodimeric domain of signal transducing histidine kinase"/>
    <property type="match status" value="1"/>
</dbReference>
<comment type="caution">
    <text evidence="16">The sequence shown here is derived from an EMBL/GenBank/DDBJ whole genome shotgun (WGS) entry which is preliminary data.</text>
</comment>
<evidence type="ECO:0000256" key="12">
    <source>
        <dbReference type="SAM" id="MobiDB-lite"/>
    </source>
</evidence>
<protein>
    <recommendedName>
        <fullName evidence="4">histidine kinase</fullName>
        <ecNumber evidence="4">2.7.13.3</ecNumber>
    </recommendedName>
</protein>
<dbReference type="PANTHER" id="PTHR45436:SF5">
    <property type="entry name" value="SENSOR HISTIDINE KINASE TRCS"/>
    <property type="match status" value="1"/>
</dbReference>